<accession>A0ABP0EIS0</accession>
<keyword evidence="3 5" id="KW-0694">RNA-binding</keyword>
<dbReference type="Proteomes" id="UP001497600">
    <property type="component" value="Chromosome F"/>
</dbReference>
<evidence type="ECO:0000256" key="4">
    <source>
        <dbReference type="ARBA" id="ARBA00023242"/>
    </source>
</evidence>
<dbReference type="SUPFAM" id="SSF54928">
    <property type="entry name" value="RNA-binding domain, RBD"/>
    <property type="match status" value="1"/>
</dbReference>
<comment type="subcellular location">
    <subcellularLocation>
        <location evidence="1">Nucleus</location>
    </subcellularLocation>
</comment>
<feature type="domain" description="RRM" evidence="6">
    <location>
        <begin position="17"/>
        <end position="95"/>
    </location>
</feature>
<evidence type="ECO:0000259" key="6">
    <source>
        <dbReference type="PROSITE" id="PS50102"/>
    </source>
</evidence>
<dbReference type="PANTHER" id="PTHR48030">
    <property type="entry name" value="SPLICING FACTOR 3B SUBUNIT 4"/>
    <property type="match status" value="1"/>
</dbReference>
<evidence type="ECO:0000256" key="3">
    <source>
        <dbReference type="ARBA" id="ARBA00022884"/>
    </source>
</evidence>
<dbReference type="PROSITE" id="PS50102">
    <property type="entry name" value="RRM"/>
    <property type="match status" value="2"/>
</dbReference>
<keyword evidence="4" id="KW-0539">Nucleus</keyword>
<dbReference type="InterPro" id="IPR000504">
    <property type="entry name" value="RRM_dom"/>
</dbReference>
<gene>
    <name evidence="7" type="primary">HSH49</name>
    <name evidence="7" type="ORF">CAAN4_F02212</name>
</gene>
<dbReference type="InterPro" id="IPR012677">
    <property type="entry name" value="Nucleotide-bd_a/b_plait_sf"/>
</dbReference>
<protein>
    <submittedName>
        <fullName evidence="7">Protein Hsh49p</fullName>
    </submittedName>
</protein>
<feature type="domain" description="RRM" evidence="6">
    <location>
        <begin position="124"/>
        <end position="202"/>
    </location>
</feature>
<reference evidence="7 8" key="1">
    <citation type="submission" date="2024-01" db="EMBL/GenBank/DDBJ databases">
        <authorList>
            <consortium name="Genoscope - CEA"/>
            <person name="William W."/>
        </authorList>
    </citation>
    <scope>NUCLEOTIDE SEQUENCE [LARGE SCALE GENOMIC DNA]</scope>
    <source>
        <strain evidence="7 8">29B2s-10</strain>
    </source>
</reference>
<dbReference type="InterPro" id="IPR034158">
    <property type="entry name" value="SF3B4_RRM1"/>
</dbReference>
<evidence type="ECO:0000313" key="7">
    <source>
        <dbReference type="EMBL" id="CAK7911385.1"/>
    </source>
</evidence>
<organism evidence="7 8">
    <name type="scientific">[Candida] anglica</name>
    <dbReference type="NCBI Taxonomy" id="148631"/>
    <lineage>
        <taxon>Eukaryota</taxon>
        <taxon>Fungi</taxon>
        <taxon>Dikarya</taxon>
        <taxon>Ascomycota</taxon>
        <taxon>Saccharomycotina</taxon>
        <taxon>Pichiomycetes</taxon>
        <taxon>Debaryomycetaceae</taxon>
        <taxon>Kurtzmaniella</taxon>
    </lineage>
</organism>
<dbReference type="InterPro" id="IPR035979">
    <property type="entry name" value="RBD_domain_sf"/>
</dbReference>
<dbReference type="SMART" id="SM00360">
    <property type="entry name" value="RRM"/>
    <property type="match status" value="2"/>
</dbReference>
<dbReference type="EMBL" id="OZ004258">
    <property type="protein sequence ID" value="CAK7911385.1"/>
    <property type="molecule type" value="Genomic_DNA"/>
</dbReference>
<proteinExistence type="predicted"/>
<dbReference type="Gene3D" id="3.30.70.330">
    <property type="match status" value="2"/>
</dbReference>
<keyword evidence="2" id="KW-0677">Repeat</keyword>
<dbReference type="InterPro" id="IPR052084">
    <property type="entry name" value="SF3B4_spliceosome_assoc"/>
</dbReference>
<evidence type="ECO:0000256" key="5">
    <source>
        <dbReference type="PROSITE-ProRule" id="PRU00176"/>
    </source>
</evidence>
<dbReference type="CDD" id="cd12334">
    <property type="entry name" value="RRM1_SF3B4"/>
    <property type="match status" value="1"/>
</dbReference>
<sequence length="245" mass="27490">MNSVFRKPADSDRNVQATVYIGNLDPQVTEPLLYELLVQFAPVRTLNFPKDRILKTHQGYGFAEFRTAEDAEYVLEVTRGVRLFGKSLKFKKTESGGSKTSQQDQHRYQQQAALTTSNAIDVGAKLFINNLNPLIDEQFLQDTFSKFGTLIRPPIIIRDESGVSKGYGFLTFADFSISDAVIAKMAGGMLMNMKVDINYAYKEDASGKRVRHGDRAERLLAESAKTNNLLKNEIKVEGKKGGRRK</sequence>
<evidence type="ECO:0000256" key="1">
    <source>
        <dbReference type="ARBA" id="ARBA00004123"/>
    </source>
</evidence>
<dbReference type="PANTHER" id="PTHR48030:SF3">
    <property type="entry name" value="SPLICING FACTOR 3B SUBUNIT 4"/>
    <property type="match status" value="1"/>
</dbReference>
<keyword evidence="8" id="KW-1185">Reference proteome</keyword>
<evidence type="ECO:0000256" key="2">
    <source>
        <dbReference type="ARBA" id="ARBA00022737"/>
    </source>
</evidence>
<name>A0ABP0EIS0_9ASCO</name>
<dbReference type="Pfam" id="PF00076">
    <property type="entry name" value="RRM_1"/>
    <property type="match status" value="2"/>
</dbReference>
<evidence type="ECO:0000313" key="8">
    <source>
        <dbReference type="Proteomes" id="UP001497600"/>
    </source>
</evidence>